<dbReference type="GeneID" id="63682984"/>
<dbReference type="RefSeq" id="XP_040632790.1">
    <property type="nucleotide sequence ID" value="XM_040767922.1"/>
</dbReference>
<organism evidence="1 2">
    <name type="scientific">Dacryopinax primogenitus (strain DJM 731)</name>
    <name type="common">Brown rot fungus</name>
    <dbReference type="NCBI Taxonomy" id="1858805"/>
    <lineage>
        <taxon>Eukaryota</taxon>
        <taxon>Fungi</taxon>
        <taxon>Dikarya</taxon>
        <taxon>Basidiomycota</taxon>
        <taxon>Agaricomycotina</taxon>
        <taxon>Dacrymycetes</taxon>
        <taxon>Dacrymycetales</taxon>
        <taxon>Dacrymycetaceae</taxon>
        <taxon>Dacryopinax</taxon>
    </lineage>
</organism>
<dbReference type="HOGENOM" id="CLU_2359681_0_0_1"/>
<evidence type="ECO:0000313" key="2">
    <source>
        <dbReference type="Proteomes" id="UP000030653"/>
    </source>
</evidence>
<gene>
    <name evidence="1" type="ORF">DACRYDRAFT_104387</name>
</gene>
<dbReference type="EMBL" id="JH795856">
    <property type="protein sequence ID" value="EJU05896.1"/>
    <property type="molecule type" value="Genomic_DNA"/>
</dbReference>
<accession>M5G6L6</accession>
<name>M5G6L6_DACPD</name>
<proteinExistence type="predicted"/>
<keyword evidence="2" id="KW-1185">Reference proteome</keyword>
<dbReference type="SUPFAM" id="SSF51726">
    <property type="entry name" value="UROD/MetE-like"/>
    <property type="match status" value="1"/>
</dbReference>
<dbReference type="InterPro" id="IPR038071">
    <property type="entry name" value="UROD/MetE-like_sf"/>
</dbReference>
<reference evidence="1 2" key="1">
    <citation type="journal article" date="2012" name="Science">
        <title>The Paleozoic origin of enzymatic lignin decomposition reconstructed from 31 fungal genomes.</title>
        <authorList>
            <person name="Floudas D."/>
            <person name="Binder M."/>
            <person name="Riley R."/>
            <person name="Barry K."/>
            <person name="Blanchette R.A."/>
            <person name="Henrissat B."/>
            <person name="Martinez A.T."/>
            <person name="Otillar R."/>
            <person name="Spatafora J.W."/>
            <person name="Yadav J.S."/>
            <person name="Aerts A."/>
            <person name="Benoit I."/>
            <person name="Boyd A."/>
            <person name="Carlson A."/>
            <person name="Copeland A."/>
            <person name="Coutinho P.M."/>
            <person name="de Vries R.P."/>
            <person name="Ferreira P."/>
            <person name="Findley K."/>
            <person name="Foster B."/>
            <person name="Gaskell J."/>
            <person name="Glotzer D."/>
            <person name="Gorecki P."/>
            <person name="Heitman J."/>
            <person name="Hesse C."/>
            <person name="Hori C."/>
            <person name="Igarashi K."/>
            <person name="Jurgens J.A."/>
            <person name="Kallen N."/>
            <person name="Kersten P."/>
            <person name="Kohler A."/>
            <person name="Kuees U."/>
            <person name="Kumar T.K.A."/>
            <person name="Kuo A."/>
            <person name="LaButti K."/>
            <person name="Larrondo L.F."/>
            <person name="Lindquist E."/>
            <person name="Ling A."/>
            <person name="Lombard V."/>
            <person name="Lucas S."/>
            <person name="Lundell T."/>
            <person name="Martin R."/>
            <person name="McLaughlin D.J."/>
            <person name="Morgenstern I."/>
            <person name="Morin E."/>
            <person name="Murat C."/>
            <person name="Nagy L.G."/>
            <person name="Nolan M."/>
            <person name="Ohm R.A."/>
            <person name="Patyshakuliyeva A."/>
            <person name="Rokas A."/>
            <person name="Ruiz-Duenas F.J."/>
            <person name="Sabat G."/>
            <person name="Salamov A."/>
            <person name="Samejima M."/>
            <person name="Schmutz J."/>
            <person name="Slot J.C."/>
            <person name="St John F."/>
            <person name="Stenlid J."/>
            <person name="Sun H."/>
            <person name="Sun S."/>
            <person name="Syed K."/>
            <person name="Tsang A."/>
            <person name="Wiebenga A."/>
            <person name="Young D."/>
            <person name="Pisabarro A."/>
            <person name="Eastwood D.C."/>
            <person name="Martin F."/>
            <person name="Cullen D."/>
            <person name="Grigoriev I.V."/>
            <person name="Hibbett D.S."/>
        </authorList>
    </citation>
    <scope>NUCLEOTIDE SEQUENCE [LARGE SCALE GENOMIC DNA]</scope>
    <source>
        <strain evidence="1 2">DJM-731 SS1</strain>
    </source>
</reference>
<dbReference type="OrthoDB" id="7772923at2759"/>
<dbReference type="Gene3D" id="3.20.20.210">
    <property type="match status" value="1"/>
</dbReference>
<protein>
    <submittedName>
        <fullName evidence="1">Uncharacterized protein</fullName>
    </submittedName>
</protein>
<dbReference type="STRING" id="1858805.M5G6L6"/>
<dbReference type="PANTHER" id="PTHR43844">
    <property type="entry name" value="METHIONINE SYNTHASE"/>
    <property type="match status" value="1"/>
</dbReference>
<dbReference type="Proteomes" id="UP000030653">
    <property type="component" value="Unassembled WGS sequence"/>
</dbReference>
<dbReference type="AlphaFoldDB" id="M5G6L6"/>
<sequence>MSRQLQGRCTFCGWGYDKIVKVFETLNVDFFYLEYDTPRARSFELLQFYPRNKAVVLGLVSTKNAQVEDRDYIMTRLEEAARCLGDTKKERISISP</sequence>
<evidence type="ECO:0000313" key="1">
    <source>
        <dbReference type="EMBL" id="EJU05896.1"/>
    </source>
</evidence>
<dbReference type="PANTHER" id="PTHR43844:SF2">
    <property type="entry name" value="SYNTHASE, VITAMIN-B12 INDEPENDENT, PUTATIVE (AFU_ORTHOLOGUE AFUA_3G12060)-RELATED"/>
    <property type="match status" value="1"/>
</dbReference>